<keyword evidence="1" id="KW-1133">Transmembrane helix</keyword>
<comment type="caution">
    <text evidence="2">The sequence shown here is derived from an EMBL/GenBank/DDBJ whole genome shotgun (WGS) entry which is preliminary data.</text>
</comment>
<proteinExistence type="predicted"/>
<feature type="transmembrane region" description="Helical" evidence="1">
    <location>
        <begin position="91"/>
        <end position="112"/>
    </location>
</feature>
<keyword evidence="1" id="KW-0472">Membrane</keyword>
<feature type="transmembrane region" description="Helical" evidence="1">
    <location>
        <begin position="188"/>
        <end position="210"/>
    </location>
</feature>
<dbReference type="EMBL" id="JAHSPG010000003">
    <property type="protein sequence ID" value="MBV4357171.1"/>
    <property type="molecule type" value="Genomic_DNA"/>
</dbReference>
<feature type="transmembrane region" description="Helical" evidence="1">
    <location>
        <begin position="152"/>
        <end position="168"/>
    </location>
</feature>
<keyword evidence="3" id="KW-1185">Reference proteome</keyword>
<feature type="transmembrane region" description="Helical" evidence="1">
    <location>
        <begin position="6"/>
        <end position="23"/>
    </location>
</feature>
<accession>A0A9E2S6T5</accession>
<dbReference type="Proteomes" id="UP000812270">
    <property type="component" value="Unassembled WGS sequence"/>
</dbReference>
<feature type="transmembrane region" description="Helical" evidence="1">
    <location>
        <begin position="35"/>
        <end position="53"/>
    </location>
</feature>
<evidence type="ECO:0000313" key="2">
    <source>
        <dbReference type="EMBL" id="MBV4357171.1"/>
    </source>
</evidence>
<evidence type="ECO:0000256" key="1">
    <source>
        <dbReference type="SAM" id="Phobius"/>
    </source>
</evidence>
<reference evidence="2" key="1">
    <citation type="submission" date="2021-06" db="EMBL/GenBank/DDBJ databases">
        <authorList>
            <person name="Huq M.A."/>
        </authorList>
    </citation>
    <scope>NUCLEOTIDE SEQUENCE</scope>
    <source>
        <strain evidence="2">MAH-26</strain>
    </source>
</reference>
<keyword evidence="1" id="KW-0812">Transmembrane</keyword>
<dbReference type="RefSeq" id="WP_217790784.1">
    <property type="nucleotide sequence ID" value="NZ_JAHSPG010000003.1"/>
</dbReference>
<feature type="transmembrane region" description="Helical" evidence="1">
    <location>
        <begin position="118"/>
        <end position="140"/>
    </location>
</feature>
<sequence length="229" mass="26922">MRRTLFLFIQSNSILLPLIPGLLRFPYIEKSYRPFILLLLIGFINEIISFISINIFKTNEVSSNLYLLVEAMFLFYQFHVWGFLKSKDKAFYLFTGVFAIMWIIEEILFGQITSNSRIFVISYSFAVTLLGINQINYIIIHEDKKLLRNGRFILCIGFIIFYIYQILYEGALYVNPYLDDNFETSNLIILFFGNLNFLVNILYAIAVFLIPEETKLPFTLEKLNNMERG</sequence>
<organism evidence="2 3">
    <name type="scientific">Pinibacter aurantiacus</name>
    <dbReference type="NCBI Taxonomy" id="2851599"/>
    <lineage>
        <taxon>Bacteria</taxon>
        <taxon>Pseudomonadati</taxon>
        <taxon>Bacteroidota</taxon>
        <taxon>Chitinophagia</taxon>
        <taxon>Chitinophagales</taxon>
        <taxon>Chitinophagaceae</taxon>
        <taxon>Pinibacter</taxon>
    </lineage>
</organism>
<feature type="transmembrane region" description="Helical" evidence="1">
    <location>
        <begin position="65"/>
        <end position="84"/>
    </location>
</feature>
<name>A0A9E2S6T5_9BACT</name>
<gene>
    <name evidence="2" type="ORF">KTO63_08445</name>
</gene>
<protein>
    <submittedName>
        <fullName evidence="2">Uncharacterized protein</fullName>
    </submittedName>
</protein>
<evidence type="ECO:0000313" key="3">
    <source>
        <dbReference type="Proteomes" id="UP000812270"/>
    </source>
</evidence>
<dbReference type="AlphaFoldDB" id="A0A9E2S6T5"/>